<dbReference type="PANTHER" id="PTHR30614">
    <property type="entry name" value="MEMBRANE COMPONENT OF AMINO ACID ABC TRANSPORTER"/>
    <property type="match status" value="1"/>
</dbReference>
<dbReference type="EMBL" id="UINC01210329">
    <property type="protein sequence ID" value="SVE33748.1"/>
    <property type="molecule type" value="Genomic_DNA"/>
</dbReference>
<dbReference type="InterPro" id="IPR035906">
    <property type="entry name" value="MetI-like_sf"/>
</dbReference>
<protein>
    <recommendedName>
        <fullName evidence="8">ABC transmembrane type-1 domain-containing protein</fullName>
    </recommendedName>
</protein>
<feature type="transmembrane region" description="Helical" evidence="7">
    <location>
        <begin position="64"/>
        <end position="83"/>
    </location>
</feature>
<dbReference type="AlphaFoldDB" id="A0A383CQ42"/>
<feature type="transmembrane region" description="Helical" evidence="7">
    <location>
        <begin position="207"/>
        <end position="232"/>
    </location>
</feature>
<gene>
    <name evidence="9" type="ORF">METZ01_LOCUS486602</name>
</gene>
<keyword evidence="3 7" id="KW-0812">Transmembrane</keyword>
<evidence type="ECO:0000259" key="8">
    <source>
        <dbReference type="PROSITE" id="PS50928"/>
    </source>
</evidence>
<evidence type="ECO:0000256" key="1">
    <source>
        <dbReference type="ARBA" id="ARBA00004141"/>
    </source>
</evidence>
<dbReference type="PANTHER" id="PTHR30614:SF37">
    <property type="entry name" value="AMINO-ACID ABC TRANSPORTER PERMEASE PROTEIN YHDX-RELATED"/>
    <property type="match status" value="1"/>
</dbReference>
<evidence type="ECO:0000256" key="4">
    <source>
        <dbReference type="ARBA" id="ARBA00022970"/>
    </source>
</evidence>
<dbReference type="SUPFAM" id="SSF161098">
    <property type="entry name" value="MetI-like"/>
    <property type="match status" value="1"/>
</dbReference>
<feature type="non-terminal residue" evidence="9">
    <location>
        <position position="1"/>
    </location>
</feature>
<dbReference type="InterPro" id="IPR000515">
    <property type="entry name" value="MetI-like"/>
</dbReference>
<evidence type="ECO:0000256" key="7">
    <source>
        <dbReference type="SAM" id="Phobius"/>
    </source>
</evidence>
<name>A0A383CQ42_9ZZZZ</name>
<dbReference type="CDD" id="cd06261">
    <property type="entry name" value="TM_PBP2"/>
    <property type="match status" value="1"/>
</dbReference>
<feature type="domain" description="ABC transmembrane type-1" evidence="8">
    <location>
        <begin position="1"/>
        <end position="229"/>
    </location>
</feature>
<keyword evidence="5 7" id="KW-1133">Transmembrane helix</keyword>
<dbReference type="GO" id="GO:0055085">
    <property type="term" value="P:transmembrane transport"/>
    <property type="evidence" value="ECO:0007669"/>
    <property type="project" value="InterPro"/>
</dbReference>
<comment type="subcellular location">
    <subcellularLocation>
        <location evidence="1">Membrane</location>
        <topology evidence="1">Multi-pass membrane protein</topology>
    </subcellularLocation>
</comment>
<dbReference type="PROSITE" id="PS50928">
    <property type="entry name" value="ABC_TM1"/>
    <property type="match status" value="1"/>
</dbReference>
<evidence type="ECO:0000256" key="3">
    <source>
        <dbReference type="ARBA" id="ARBA00022692"/>
    </source>
</evidence>
<evidence type="ECO:0000256" key="2">
    <source>
        <dbReference type="ARBA" id="ARBA00010072"/>
    </source>
</evidence>
<feature type="transmembrane region" description="Helical" evidence="7">
    <location>
        <begin position="183"/>
        <end position="201"/>
    </location>
</feature>
<evidence type="ECO:0000313" key="9">
    <source>
        <dbReference type="EMBL" id="SVE33748.1"/>
    </source>
</evidence>
<dbReference type="GO" id="GO:0006865">
    <property type="term" value="P:amino acid transport"/>
    <property type="evidence" value="ECO:0007669"/>
    <property type="project" value="UniProtKB-KW"/>
</dbReference>
<keyword evidence="4" id="KW-0813">Transport</keyword>
<evidence type="ECO:0000256" key="5">
    <source>
        <dbReference type="ARBA" id="ARBA00022989"/>
    </source>
</evidence>
<proteinExistence type="inferred from homology"/>
<accession>A0A383CQ42</accession>
<comment type="similarity">
    <text evidence="2">Belongs to the binding-protein-dependent transport system permease family. HisMQ subfamily.</text>
</comment>
<evidence type="ECO:0000256" key="6">
    <source>
        <dbReference type="ARBA" id="ARBA00023136"/>
    </source>
</evidence>
<keyword evidence="6 7" id="KW-0472">Membrane</keyword>
<sequence length="239" mass="26699">WEVESVNLFGVFFYSNRGFWIPLPDLTRTFISVAIILGVWAFFRYQDRDGVDDSDEALRFRIKAWVLVLAISLGITLSGEINFPDYVKPSSSPGSWGVAEGTGFEITPYFVGLLLGLTLFTAAVIAEIVRGSIQSLPRGQVEAAASLGLSPFQRLRLVILPQALRSMIPLMNNQFMNVWKNSSLAIVVAYSDVFYISYVFLNNSGKLIPIFTLLLITYQIGSLLISGIMNYFNSRVTRM</sequence>
<keyword evidence="4" id="KW-0029">Amino-acid transport</keyword>
<reference evidence="9" key="1">
    <citation type="submission" date="2018-05" db="EMBL/GenBank/DDBJ databases">
        <authorList>
            <person name="Lanie J.A."/>
            <person name="Ng W.-L."/>
            <person name="Kazmierczak K.M."/>
            <person name="Andrzejewski T.M."/>
            <person name="Davidsen T.M."/>
            <person name="Wayne K.J."/>
            <person name="Tettelin H."/>
            <person name="Glass J.I."/>
            <person name="Rusch D."/>
            <person name="Podicherti R."/>
            <person name="Tsui H.-C.T."/>
            <person name="Winkler M.E."/>
        </authorList>
    </citation>
    <scope>NUCLEOTIDE SEQUENCE</scope>
</reference>
<dbReference type="GO" id="GO:0005886">
    <property type="term" value="C:plasma membrane"/>
    <property type="evidence" value="ECO:0007669"/>
    <property type="project" value="TreeGrafter"/>
</dbReference>
<feature type="non-terminal residue" evidence="9">
    <location>
        <position position="239"/>
    </location>
</feature>
<dbReference type="InterPro" id="IPR043429">
    <property type="entry name" value="ArtM/GltK/GlnP/TcyL/YhdX-like"/>
</dbReference>
<feature type="transmembrane region" description="Helical" evidence="7">
    <location>
        <begin position="26"/>
        <end position="43"/>
    </location>
</feature>
<organism evidence="9">
    <name type="scientific">marine metagenome</name>
    <dbReference type="NCBI Taxonomy" id="408172"/>
    <lineage>
        <taxon>unclassified sequences</taxon>
        <taxon>metagenomes</taxon>
        <taxon>ecological metagenomes</taxon>
    </lineage>
</organism>
<dbReference type="Pfam" id="PF00528">
    <property type="entry name" value="BPD_transp_1"/>
    <property type="match status" value="1"/>
</dbReference>
<dbReference type="Gene3D" id="1.10.3720.10">
    <property type="entry name" value="MetI-like"/>
    <property type="match status" value="1"/>
</dbReference>
<feature type="transmembrane region" description="Helical" evidence="7">
    <location>
        <begin position="109"/>
        <end position="129"/>
    </location>
</feature>